<dbReference type="PROSITE" id="PS50600">
    <property type="entry name" value="ULP_PROTEASE"/>
    <property type="match status" value="1"/>
</dbReference>
<name>A0A8S9PAP9_BRACR</name>
<comment type="similarity">
    <text evidence="1">Belongs to the peptidase C48 family.</text>
</comment>
<keyword evidence="4" id="KW-0788">Thiol protease</keyword>
<evidence type="ECO:0000313" key="6">
    <source>
        <dbReference type="EMBL" id="KAF3514128.1"/>
    </source>
</evidence>
<feature type="domain" description="Ubiquitin-like protease family profile" evidence="5">
    <location>
        <begin position="1"/>
        <end position="95"/>
    </location>
</feature>
<comment type="caution">
    <text evidence="6">The sequence shown here is derived from an EMBL/GenBank/DDBJ whole genome shotgun (WGS) entry which is preliminary data.</text>
</comment>
<dbReference type="Pfam" id="PF02902">
    <property type="entry name" value="Peptidase_C48"/>
    <property type="match status" value="1"/>
</dbReference>
<dbReference type="GO" id="GO:0006508">
    <property type="term" value="P:proteolysis"/>
    <property type="evidence" value="ECO:0007669"/>
    <property type="project" value="UniProtKB-KW"/>
</dbReference>
<dbReference type="AlphaFoldDB" id="A0A8S9PAP9"/>
<dbReference type="GO" id="GO:0005634">
    <property type="term" value="C:nucleus"/>
    <property type="evidence" value="ECO:0007669"/>
    <property type="project" value="TreeGrafter"/>
</dbReference>
<evidence type="ECO:0000256" key="1">
    <source>
        <dbReference type="ARBA" id="ARBA00005234"/>
    </source>
</evidence>
<protein>
    <recommendedName>
        <fullName evidence="5">Ubiquitin-like protease family profile domain-containing protein</fullName>
    </recommendedName>
</protein>
<dbReference type="GO" id="GO:0016926">
    <property type="term" value="P:protein desumoylation"/>
    <property type="evidence" value="ECO:0007669"/>
    <property type="project" value="TreeGrafter"/>
</dbReference>
<dbReference type="Proteomes" id="UP000712600">
    <property type="component" value="Unassembled WGS sequence"/>
</dbReference>
<reference evidence="6" key="1">
    <citation type="submission" date="2019-12" db="EMBL/GenBank/DDBJ databases">
        <title>Genome sequencing and annotation of Brassica cretica.</title>
        <authorList>
            <person name="Studholme D.J."/>
            <person name="Sarris P."/>
        </authorList>
    </citation>
    <scope>NUCLEOTIDE SEQUENCE</scope>
    <source>
        <strain evidence="6">PFS-109/04</strain>
        <tissue evidence="6">Leaf</tissue>
    </source>
</reference>
<dbReference type="EMBL" id="QGKX02001521">
    <property type="protein sequence ID" value="KAF3514128.1"/>
    <property type="molecule type" value="Genomic_DNA"/>
</dbReference>
<dbReference type="GO" id="GO:0016929">
    <property type="term" value="F:deSUMOylase activity"/>
    <property type="evidence" value="ECO:0007669"/>
    <property type="project" value="TreeGrafter"/>
</dbReference>
<dbReference type="Gene3D" id="3.40.395.10">
    <property type="entry name" value="Adenoviral Proteinase, Chain A"/>
    <property type="match status" value="1"/>
</dbReference>
<evidence type="ECO:0000256" key="4">
    <source>
        <dbReference type="ARBA" id="ARBA00022807"/>
    </source>
</evidence>
<dbReference type="PANTHER" id="PTHR12606:SF136">
    <property type="entry name" value="ULP1 PROTEASE FAMILY PROTEIN"/>
    <property type="match status" value="1"/>
</dbReference>
<evidence type="ECO:0000313" key="7">
    <source>
        <dbReference type="Proteomes" id="UP000712600"/>
    </source>
</evidence>
<proteinExistence type="inferred from homology"/>
<dbReference type="SUPFAM" id="SSF54001">
    <property type="entry name" value="Cysteine proteinases"/>
    <property type="match status" value="1"/>
</dbReference>
<accession>A0A8S9PAP9</accession>
<gene>
    <name evidence="6" type="ORF">F2Q69_00009020</name>
</gene>
<evidence type="ECO:0000256" key="3">
    <source>
        <dbReference type="ARBA" id="ARBA00022801"/>
    </source>
</evidence>
<evidence type="ECO:0000256" key="2">
    <source>
        <dbReference type="ARBA" id="ARBA00022670"/>
    </source>
</evidence>
<organism evidence="6 7">
    <name type="scientific">Brassica cretica</name>
    <name type="common">Mustard</name>
    <dbReference type="NCBI Taxonomy" id="69181"/>
    <lineage>
        <taxon>Eukaryota</taxon>
        <taxon>Viridiplantae</taxon>
        <taxon>Streptophyta</taxon>
        <taxon>Embryophyta</taxon>
        <taxon>Tracheophyta</taxon>
        <taxon>Spermatophyta</taxon>
        <taxon>Magnoliopsida</taxon>
        <taxon>eudicotyledons</taxon>
        <taxon>Gunneridae</taxon>
        <taxon>Pentapetalae</taxon>
        <taxon>rosids</taxon>
        <taxon>malvids</taxon>
        <taxon>Brassicales</taxon>
        <taxon>Brassicaceae</taxon>
        <taxon>Brassiceae</taxon>
        <taxon>Brassica</taxon>
    </lineage>
</organism>
<dbReference type="InterPro" id="IPR003653">
    <property type="entry name" value="Peptidase_C48_C"/>
</dbReference>
<keyword evidence="3" id="KW-0378">Hydrolase</keyword>
<dbReference type="InterPro" id="IPR038765">
    <property type="entry name" value="Papain-like_cys_pep_sf"/>
</dbReference>
<evidence type="ECO:0000259" key="5">
    <source>
        <dbReference type="PROSITE" id="PS50600"/>
    </source>
</evidence>
<sequence length="245" mass="27630">MNYADTHWIAIWISIPKRHIVVVDSICSSISPEELDVVMESFLYMVPYPLVECASSDEQRAQYSLEPFTYERPTNIPPARAGDCGVYTLKYIECHALGIEFSKKDFAKANGKSMRDKMAVDIFQELPDAHEFENKDMDDILEDLQLSRLDDLTISSLESLLSSDLLVPLRECCWVVYLNYHHCETSHEVDRRGAENTTGCLEATIDEGSTMDSTPLPCQTETVVSIDSKASGVTRKQRQCSKSIS</sequence>
<keyword evidence="2" id="KW-0645">Protease</keyword>
<dbReference type="PANTHER" id="PTHR12606">
    <property type="entry name" value="SENTRIN/SUMO-SPECIFIC PROTEASE"/>
    <property type="match status" value="1"/>
</dbReference>